<dbReference type="InterPro" id="IPR047730">
    <property type="entry name" value="ABZJ_00895-like"/>
</dbReference>
<feature type="transmembrane region" description="Helical" evidence="1">
    <location>
        <begin position="32"/>
        <end position="50"/>
    </location>
</feature>
<dbReference type="RefSeq" id="WP_074945572.1">
    <property type="nucleotide sequence ID" value="NZ_FOZU01000008.1"/>
</dbReference>
<accession>A0A1I6SRK9</accession>
<name>A0A1I6SRK9_9GAMM</name>
<keyword evidence="1" id="KW-0472">Membrane</keyword>
<evidence type="ECO:0000256" key="1">
    <source>
        <dbReference type="SAM" id="Phobius"/>
    </source>
</evidence>
<dbReference type="AlphaFoldDB" id="A0A1I6SRK9"/>
<keyword evidence="3" id="KW-1185">Reference proteome</keyword>
<keyword evidence="1" id="KW-0812">Transmembrane</keyword>
<feature type="transmembrane region" description="Helical" evidence="1">
    <location>
        <begin position="103"/>
        <end position="128"/>
    </location>
</feature>
<sequence length="137" mass="15092">MKHYLIYFAAVYSIALLLLGIMFSLLNLTGSTSVPTLIAAGFITAGHFVKREQRIPSSDEKIQLVWGCTIVSLFISSILVFVYSLVDPTAGNILKTVENTGLILIAIVMLLLILIHAAIFFVSFGWYAKICARKLKP</sequence>
<dbReference type="EMBL" id="FOZU01000008">
    <property type="protein sequence ID" value="SFS79562.1"/>
    <property type="molecule type" value="Genomic_DNA"/>
</dbReference>
<proteinExistence type="predicted"/>
<gene>
    <name evidence="2" type="ORF">SAMN05444586_100868</name>
</gene>
<feature type="transmembrane region" description="Helical" evidence="1">
    <location>
        <begin position="62"/>
        <end position="83"/>
    </location>
</feature>
<protein>
    <submittedName>
        <fullName evidence="2">Uncharacterized protein</fullName>
    </submittedName>
</protein>
<feature type="transmembrane region" description="Helical" evidence="1">
    <location>
        <begin position="5"/>
        <end position="26"/>
    </location>
</feature>
<evidence type="ECO:0000313" key="2">
    <source>
        <dbReference type="EMBL" id="SFS79562.1"/>
    </source>
</evidence>
<keyword evidence="1" id="KW-1133">Transmembrane helix</keyword>
<reference evidence="3" key="1">
    <citation type="submission" date="2016-10" db="EMBL/GenBank/DDBJ databases">
        <authorList>
            <person name="Varghese N."/>
            <person name="Submissions S."/>
        </authorList>
    </citation>
    <scope>NUCLEOTIDE SEQUENCE [LARGE SCALE GENOMIC DNA]</scope>
    <source>
        <strain evidence="3">ANC 5076</strain>
    </source>
</reference>
<dbReference type="NCBIfam" id="NF038216">
    <property type="entry name" value="ABZJ_00895_fam"/>
    <property type="match status" value="1"/>
</dbReference>
<dbReference type="Proteomes" id="UP000182827">
    <property type="component" value="Unassembled WGS sequence"/>
</dbReference>
<organism evidence="2 3">
    <name type="scientific">Acinetobacter bohemicus</name>
    <dbReference type="NCBI Taxonomy" id="1435036"/>
    <lineage>
        <taxon>Bacteria</taxon>
        <taxon>Pseudomonadati</taxon>
        <taxon>Pseudomonadota</taxon>
        <taxon>Gammaproteobacteria</taxon>
        <taxon>Moraxellales</taxon>
        <taxon>Moraxellaceae</taxon>
        <taxon>Acinetobacter</taxon>
    </lineage>
</organism>
<evidence type="ECO:0000313" key="3">
    <source>
        <dbReference type="Proteomes" id="UP000182827"/>
    </source>
</evidence>